<proteinExistence type="predicted"/>
<accession>A0A7Y9LS40</accession>
<keyword evidence="1" id="KW-0812">Transmembrane</keyword>
<name>A0A7Y9LS40_9MICC</name>
<keyword evidence="3" id="KW-1185">Reference proteome</keyword>
<keyword evidence="1" id="KW-0472">Membrane</keyword>
<protein>
    <submittedName>
        <fullName evidence="2">Transcriptional regulator with GAF, ATPase, and Fis domain</fullName>
    </submittedName>
</protein>
<comment type="caution">
    <text evidence="2">The sequence shown here is derived from an EMBL/GenBank/DDBJ whole genome shotgun (WGS) entry which is preliminary data.</text>
</comment>
<dbReference type="RefSeq" id="WP_179388313.1">
    <property type="nucleotide sequence ID" value="NZ_JACBYQ010000001.1"/>
</dbReference>
<keyword evidence="1" id="KW-1133">Transmembrane helix</keyword>
<feature type="transmembrane region" description="Helical" evidence="1">
    <location>
        <begin position="49"/>
        <end position="70"/>
    </location>
</feature>
<reference evidence="2 3" key="1">
    <citation type="submission" date="2020-07" db="EMBL/GenBank/DDBJ databases">
        <title>Sequencing the genomes of 1000 actinobacteria strains.</title>
        <authorList>
            <person name="Klenk H.-P."/>
        </authorList>
    </citation>
    <scope>NUCLEOTIDE SEQUENCE [LARGE SCALE GENOMIC DNA]</scope>
    <source>
        <strain evidence="2 3">DSM 102047</strain>
    </source>
</reference>
<organism evidence="2 3">
    <name type="scientific">Psychromicrobium silvestre</name>
    <dbReference type="NCBI Taxonomy" id="1645614"/>
    <lineage>
        <taxon>Bacteria</taxon>
        <taxon>Bacillati</taxon>
        <taxon>Actinomycetota</taxon>
        <taxon>Actinomycetes</taxon>
        <taxon>Micrococcales</taxon>
        <taxon>Micrococcaceae</taxon>
        <taxon>Psychromicrobium</taxon>
    </lineage>
</organism>
<dbReference type="SUPFAM" id="SSF55781">
    <property type="entry name" value="GAF domain-like"/>
    <property type="match status" value="1"/>
</dbReference>
<sequence length="266" mass="28818">MAVFGRSTDRARTSSRFVSWAAIVAKTLSVAAPVAATILFFWARDSPAFFWWAAGILLLSLVLQLTSFAWERRLAARTLVNSNALNTYISQMAAAVAEMPGQSGAERVGTLNELARYAVTALVNVFHDAKDVRAIAYSLGPANDRLEVFRYAGVRQPSGTFIGQDAGRGDKALDFVFNSNSSYLFIPDLKKEKPEDYGGSGNGYRTFISVRINSSTDVHGMLTLDAADVGDLTEDDAHVIEMFANILAIAFAETARASPDNSADSR</sequence>
<dbReference type="AlphaFoldDB" id="A0A7Y9LS40"/>
<dbReference type="Gene3D" id="3.30.450.40">
    <property type="match status" value="1"/>
</dbReference>
<dbReference type="InterPro" id="IPR029016">
    <property type="entry name" value="GAF-like_dom_sf"/>
</dbReference>
<gene>
    <name evidence="2" type="ORF">FHU41_000789</name>
</gene>
<evidence type="ECO:0000313" key="3">
    <source>
        <dbReference type="Proteomes" id="UP000521748"/>
    </source>
</evidence>
<evidence type="ECO:0000256" key="1">
    <source>
        <dbReference type="SAM" id="Phobius"/>
    </source>
</evidence>
<dbReference type="EMBL" id="JACBYQ010000001">
    <property type="protein sequence ID" value="NYE94568.1"/>
    <property type="molecule type" value="Genomic_DNA"/>
</dbReference>
<feature type="transmembrane region" description="Helical" evidence="1">
    <location>
        <begin position="20"/>
        <end position="43"/>
    </location>
</feature>
<evidence type="ECO:0000313" key="2">
    <source>
        <dbReference type="EMBL" id="NYE94568.1"/>
    </source>
</evidence>
<dbReference type="Proteomes" id="UP000521748">
    <property type="component" value="Unassembled WGS sequence"/>
</dbReference>